<gene>
    <name evidence="1" type="ORF">HHX25_14810</name>
</gene>
<evidence type="ECO:0000313" key="1">
    <source>
        <dbReference type="EMBL" id="NMH88782.1"/>
    </source>
</evidence>
<protein>
    <submittedName>
        <fullName evidence="1">Uncharacterized protein</fullName>
    </submittedName>
</protein>
<name>A0ABX1RYZ2_9FLAO</name>
<dbReference type="RefSeq" id="WP_169675109.1">
    <property type="nucleotide sequence ID" value="NZ_JABBHF010000008.1"/>
</dbReference>
<organism evidence="1 2">
    <name type="scientific">Flavivirga algicola</name>
    <dbReference type="NCBI Taxonomy" id="2729136"/>
    <lineage>
        <taxon>Bacteria</taxon>
        <taxon>Pseudomonadati</taxon>
        <taxon>Bacteroidota</taxon>
        <taxon>Flavobacteriia</taxon>
        <taxon>Flavobacteriales</taxon>
        <taxon>Flavobacteriaceae</taxon>
        <taxon>Flavivirga</taxon>
    </lineage>
</organism>
<accession>A0ABX1RYZ2</accession>
<sequence length="369" mass="41457">MIQNGTLKSIISSKSMAPTYYKKIDRTSDLLRTASTSTKSTFSLLTSNYYIAPSSVTFDNMVEEAIYELNNRVVRMAPPSKVDVITKSIIENSISYPSNIKNAIKSYLEKESYTGVLVKVASQLNASRLDAFSRAILSEEGIFFYLAYRAIVGHEVTDESGISTKMLDALGIVKSYINVTLVSKVIASENLSVTSKEKTHLEKYFSNREISYSSGQPEIAITEYIDKIKSSGSLYRLVVEFINSDKVNLKRDVDKEALVHKMVEYLVSIGYVHKEDDDSNNDSGGENPDNHIADDFDEAIKGIGPKNQKKFFEAGILRFYQLAKHNNESLKKTLNEEGSAFDYTNIIEQAKLISESKFEELIELQKKIK</sequence>
<keyword evidence="2" id="KW-1185">Reference proteome</keyword>
<evidence type="ECO:0000313" key="2">
    <source>
        <dbReference type="Proteomes" id="UP000746690"/>
    </source>
</evidence>
<comment type="caution">
    <text evidence="1">The sequence shown here is derived from an EMBL/GenBank/DDBJ whole genome shotgun (WGS) entry which is preliminary data.</text>
</comment>
<reference evidence="1 2" key="1">
    <citation type="submission" date="2020-04" db="EMBL/GenBank/DDBJ databases">
        <title>A Flavivirga sp. nov.</title>
        <authorList>
            <person name="Sun X."/>
        </authorList>
    </citation>
    <scope>NUCLEOTIDE SEQUENCE [LARGE SCALE GENOMIC DNA]</scope>
    <source>
        <strain evidence="1 2">Y03</strain>
    </source>
</reference>
<dbReference type="Proteomes" id="UP000746690">
    <property type="component" value="Unassembled WGS sequence"/>
</dbReference>
<dbReference type="EMBL" id="JABBHF010000008">
    <property type="protein sequence ID" value="NMH88782.1"/>
    <property type="molecule type" value="Genomic_DNA"/>
</dbReference>
<proteinExistence type="predicted"/>